<organism evidence="3 4">
    <name type="scientific">Microdochium trichocladiopsis</name>
    <dbReference type="NCBI Taxonomy" id="1682393"/>
    <lineage>
        <taxon>Eukaryota</taxon>
        <taxon>Fungi</taxon>
        <taxon>Dikarya</taxon>
        <taxon>Ascomycota</taxon>
        <taxon>Pezizomycotina</taxon>
        <taxon>Sordariomycetes</taxon>
        <taxon>Xylariomycetidae</taxon>
        <taxon>Xylariales</taxon>
        <taxon>Microdochiaceae</taxon>
        <taxon>Microdochium</taxon>
    </lineage>
</organism>
<evidence type="ECO:0000259" key="2">
    <source>
        <dbReference type="PROSITE" id="PS51184"/>
    </source>
</evidence>
<evidence type="ECO:0000313" key="4">
    <source>
        <dbReference type="Proteomes" id="UP000756346"/>
    </source>
</evidence>
<dbReference type="Proteomes" id="UP000756346">
    <property type="component" value="Unassembled WGS sequence"/>
</dbReference>
<dbReference type="AlphaFoldDB" id="A0A9P9BIV7"/>
<dbReference type="RefSeq" id="XP_046005697.1">
    <property type="nucleotide sequence ID" value="XM_046160593.1"/>
</dbReference>
<feature type="compositionally biased region" description="Polar residues" evidence="1">
    <location>
        <begin position="90"/>
        <end position="123"/>
    </location>
</feature>
<dbReference type="SUPFAM" id="SSF51197">
    <property type="entry name" value="Clavaminate synthase-like"/>
    <property type="match status" value="1"/>
</dbReference>
<comment type="caution">
    <text evidence="3">The sequence shown here is derived from an EMBL/GenBank/DDBJ whole genome shotgun (WGS) entry which is preliminary data.</text>
</comment>
<feature type="domain" description="JmjC" evidence="2">
    <location>
        <begin position="226"/>
        <end position="400"/>
    </location>
</feature>
<evidence type="ECO:0000313" key="3">
    <source>
        <dbReference type="EMBL" id="KAH7016073.1"/>
    </source>
</evidence>
<name>A0A9P9BIV7_9PEZI</name>
<protein>
    <recommendedName>
        <fullName evidence="2">JmjC domain-containing protein</fullName>
    </recommendedName>
</protein>
<dbReference type="Pfam" id="PF02373">
    <property type="entry name" value="JmjC"/>
    <property type="match status" value="1"/>
</dbReference>
<accession>A0A9P9BIV7</accession>
<proteinExistence type="predicted"/>
<dbReference type="SMART" id="SM00558">
    <property type="entry name" value="JmjC"/>
    <property type="match status" value="1"/>
</dbReference>
<dbReference type="Gene3D" id="2.60.120.650">
    <property type="entry name" value="Cupin"/>
    <property type="match status" value="1"/>
</dbReference>
<dbReference type="GeneID" id="70190139"/>
<gene>
    <name evidence="3" type="ORF">B0I36DRAFT_377781</name>
</gene>
<dbReference type="InterPro" id="IPR003347">
    <property type="entry name" value="JmjC_dom"/>
</dbReference>
<keyword evidence="4" id="KW-1185">Reference proteome</keyword>
<sequence length="651" mass="71688">MPLPSADPPTSNASSSTDSPSTADTSPSAGAPPASDTPPGARPPFIGNASSRADSPSGDDAPPGRKTTPGAKSPLIGDASPGADHLSGCDTPSSTGTPLISNSFPSADSPSTGNTSPNANSPGADSAPIGNPIFTLGLSDLGERLIPKLQTLIEDNNSTGKLLVEDMGLTSTALVDAVQPLQSSGFNTQFEVEHRLDGAIWRLYTQPLNELQIPDLSNVETPSDDPEQYLEDLYRNLPEEPISYYVGPLSGSVAERLQSYFPSGDEVCQLGHVPGVSTLYGHVGEEASGTAFHCEDANLRSYNLTLVGWKIWILIRLHHTAHFEDLVRRLTECGDGCDQFVRHTSNIEFDIICSGPGDMVLTQPRQYHAVINRTASFAIATNFVLPNEDPIPKTLSLCPDDGLYHLEHRMIRKLGHAKRKGYASQLEAPPRRKRPKLHKPLELSVAEVLAHETTNRDAILRFMAVVRAWREVEKCNNRTQALDTLRMAFRENSQLFSFLEILASVHLVRNLERRITVIAPEAIDSLLEIRGLPHTEQSRRSIRNELTAYQKWDQLCGATSAYTYEGILCFAPPVFRDYREVTRKQVQHLTRDDIALFRSKLQEVEHVQRLCEAGRAFQMGIFGSAEFTERPFEARQRNLSELDLEDLLQLL</sequence>
<evidence type="ECO:0000256" key="1">
    <source>
        <dbReference type="SAM" id="MobiDB-lite"/>
    </source>
</evidence>
<dbReference type="PROSITE" id="PS51184">
    <property type="entry name" value="JMJC"/>
    <property type="match status" value="1"/>
</dbReference>
<dbReference type="EMBL" id="JAGTJQ010000012">
    <property type="protein sequence ID" value="KAH7016073.1"/>
    <property type="molecule type" value="Genomic_DNA"/>
</dbReference>
<reference evidence="3" key="1">
    <citation type="journal article" date="2021" name="Nat. Commun.">
        <title>Genetic determinants of endophytism in the Arabidopsis root mycobiome.</title>
        <authorList>
            <person name="Mesny F."/>
            <person name="Miyauchi S."/>
            <person name="Thiergart T."/>
            <person name="Pickel B."/>
            <person name="Atanasova L."/>
            <person name="Karlsson M."/>
            <person name="Huettel B."/>
            <person name="Barry K.W."/>
            <person name="Haridas S."/>
            <person name="Chen C."/>
            <person name="Bauer D."/>
            <person name="Andreopoulos W."/>
            <person name="Pangilinan J."/>
            <person name="LaButti K."/>
            <person name="Riley R."/>
            <person name="Lipzen A."/>
            <person name="Clum A."/>
            <person name="Drula E."/>
            <person name="Henrissat B."/>
            <person name="Kohler A."/>
            <person name="Grigoriev I.V."/>
            <person name="Martin F.M."/>
            <person name="Hacquard S."/>
        </authorList>
    </citation>
    <scope>NUCLEOTIDE SEQUENCE</scope>
    <source>
        <strain evidence="3">MPI-CAGE-CH-0230</strain>
    </source>
</reference>
<feature type="compositionally biased region" description="Low complexity" evidence="1">
    <location>
        <begin position="8"/>
        <end position="39"/>
    </location>
</feature>
<feature type="region of interest" description="Disordered" evidence="1">
    <location>
        <begin position="1"/>
        <end position="129"/>
    </location>
</feature>
<dbReference type="OrthoDB" id="1678912at2759"/>